<keyword evidence="3 6" id="KW-1133">Transmembrane helix</keyword>
<evidence type="ECO:0000259" key="7">
    <source>
        <dbReference type="Pfam" id="PF00916"/>
    </source>
</evidence>
<name>A0A364NDU8_STELY</name>
<dbReference type="STRING" id="183478.A0A364NDU8"/>
<dbReference type="EMBL" id="QGDH01000011">
    <property type="protein sequence ID" value="RAR15485.1"/>
    <property type="molecule type" value="Genomic_DNA"/>
</dbReference>
<gene>
    <name evidence="8" type="ORF">DDE83_001126</name>
</gene>
<feature type="transmembrane region" description="Helical" evidence="6">
    <location>
        <begin position="6"/>
        <end position="23"/>
    </location>
</feature>
<evidence type="ECO:0000256" key="2">
    <source>
        <dbReference type="ARBA" id="ARBA00022692"/>
    </source>
</evidence>
<comment type="caution">
    <text evidence="8">The sequence shown here is derived from an EMBL/GenBank/DDBJ whole genome shotgun (WGS) entry which is preliminary data.</text>
</comment>
<evidence type="ECO:0000256" key="4">
    <source>
        <dbReference type="ARBA" id="ARBA00023136"/>
    </source>
</evidence>
<feature type="transmembrane region" description="Helical" evidence="6">
    <location>
        <begin position="35"/>
        <end position="55"/>
    </location>
</feature>
<proteinExistence type="predicted"/>
<organism evidence="8 9">
    <name type="scientific">Stemphylium lycopersici</name>
    <name type="common">Tomato gray leaf spot disease fungus</name>
    <name type="synonym">Thyrospora lycopersici</name>
    <dbReference type="NCBI Taxonomy" id="183478"/>
    <lineage>
        <taxon>Eukaryota</taxon>
        <taxon>Fungi</taxon>
        <taxon>Dikarya</taxon>
        <taxon>Ascomycota</taxon>
        <taxon>Pezizomycotina</taxon>
        <taxon>Dothideomycetes</taxon>
        <taxon>Pleosporomycetidae</taxon>
        <taxon>Pleosporales</taxon>
        <taxon>Pleosporineae</taxon>
        <taxon>Pleosporaceae</taxon>
        <taxon>Stemphylium</taxon>
    </lineage>
</organism>
<feature type="transmembrane region" description="Helical" evidence="6">
    <location>
        <begin position="251"/>
        <end position="272"/>
    </location>
</feature>
<keyword evidence="4 6" id="KW-0472">Membrane</keyword>
<reference evidence="9" key="1">
    <citation type="submission" date="2018-05" db="EMBL/GenBank/DDBJ databases">
        <title>Draft genome sequence of Stemphylium lycopersici strain CIDEFI 213.</title>
        <authorList>
            <person name="Medina R."/>
            <person name="Franco M.E.E."/>
            <person name="Lucentini C.G."/>
            <person name="Saparrat M.C.N."/>
            <person name="Balatti P.A."/>
        </authorList>
    </citation>
    <scope>NUCLEOTIDE SEQUENCE [LARGE SCALE GENOMIC DNA]</scope>
    <source>
        <strain evidence="9">CIDEFI 213</strain>
    </source>
</reference>
<evidence type="ECO:0000256" key="5">
    <source>
        <dbReference type="SAM" id="MobiDB-lite"/>
    </source>
</evidence>
<feature type="region of interest" description="Disordered" evidence="5">
    <location>
        <begin position="471"/>
        <end position="491"/>
    </location>
</feature>
<dbReference type="PANTHER" id="PTHR43310">
    <property type="entry name" value="SULFATE TRANSPORTER YBAR-RELATED"/>
    <property type="match status" value="1"/>
</dbReference>
<keyword evidence="9" id="KW-1185">Reference proteome</keyword>
<feature type="domain" description="SLC26A/SulP transporter" evidence="7">
    <location>
        <begin position="6"/>
        <end position="289"/>
    </location>
</feature>
<evidence type="ECO:0000256" key="3">
    <source>
        <dbReference type="ARBA" id="ARBA00022989"/>
    </source>
</evidence>
<dbReference type="InterPro" id="IPR052706">
    <property type="entry name" value="Membrane-Transporter-like"/>
</dbReference>
<feature type="transmembrane region" description="Helical" evidence="6">
    <location>
        <begin position="172"/>
        <end position="194"/>
    </location>
</feature>
<sequence>MVAYASTSVLLGAVFFALAALRCGRLTGYFPRTVMTGVVGGVGVSLFLLGLEITLPSSTPHLSFSTLFENDHLPLLAASLGPAVLLSLSTRLACLERLATKPTKHPLYIPLFCCAVAGIFWLVVAACEDTSIQGLASAGWLFTSEQGPAQATAAADWDYWALFNFHMVEWRALSAGIGDVLMLVLIGALSLPIFASEAALDWGKGDHSMNHEFVGHGISNTVAGAVGALPNLFVYSNSKFFRNANGGRPEAFLVALFTLVFFFISSRVLPYVPTIQASALVLFIGTELTLQALWESTASLTCCEWIDVAGTTIACASLGFAPGRLKATKPCHHIPPRKVSYILPLFSQTYVADSLSKEMDCPAAEELRSSTSSARQNPPLLPPVVQFRGDIDSFVAPPLEQSFAQCGQPSCIILDLQEVCSVGTDLAQCIQREAARIAARIKIVLPRSRLAVMDLDRGGVNYSWDVATSPVGGTSDPVDGAPGTGDKNPDSVEKKQLQAYGALEDAIRDARYRDGSRSSHSVSKQDSGVSLQQTGGELQFILRKLPSSGLVVRKLKYGDIIACSDYPFQPSFVILDGLVDVRQLCDDLDDGAGRMCVRKAILLAVKAIFRRKTKTAGDSDKIVPESPCEGRHKVVAPQYPFCARVQSESCLILDIDPALIPRWNEIVEEASQSSASKETE</sequence>
<evidence type="ECO:0000256" key="1">
    <source>
        <dbReference type="ARBA" id="ARBA00004141"/>
    </source>
</evidence>
<dbReference type="PANTHER" id="PTHR43310:SF4">
    <property type="entry name" value="AFR304WP"/>
    <property type="match status" value="1"/>
</dbReference>
<evidence type="ECO:0000313" key="8">
    <source>
        <dbReference type="EMBL" id="RAR15485.1"/>
    </source>
</evidence>
<evidence type="ECO:0000256" key="6">
    <source>
        <dbReference type="SAM" id="Phobius"/>
    </source>
</evidence>
<dbReference type="AlphaFoldDB" id="A0A364NDU8"/>
<keyword evidence="2 6" id="KW-0812">Transmembrane</keyword>
<feature type="transmembrane region" description="Helical" evidence="6">
    <location>
        <begin position="107"/>
        <end position="126"/>
    </location>
</feature>
<dbReference type="Proteomes" id="UP000249619">
    <property type="component" value="Unassembled WGS sequence"/>
</dbReference>
<dbReference type="Pfam" id="PF00916">
    <property type="entry name" value="Sulfate_transp"/>
    <property type="match status" value="1"/>
</dbReference>
<protein>
    <recommendedName>
        <fullName evidence="7">SLC26A/SulP transporter domain-containing protein</fullName>
    </recommendedName>
</protein>
<evidence type="ECO:0000313" key="9">
    <source>
        <dbReference type="Proteomes" id="UP000249619"/>
    </source>
</evidence>
<dbReference type="GO" id="GO:0016020">
    <property type="term" value="C:membrane"/>
    <property type="evidence" value="ECO:0007669"/>
    <property type="project" value="UniProtKB-SubCell"/>
</dbReference>
<accession>A0A364NDU8</accession>
<comment type="subcellular location">
    <subcellularLocation>
        <location evidence="1">Membrane</location>
        <topology evidence="1">Multi-pass membrane protein</topology>
    </subcellularLocation>
</comment>
<dbReference type="InterPro" id="IPR011547">
    <property type="entry name" value="SLC26A/SulP_dom"/>
</dbReference>